<accession>A0A6A5Z2V3</accession>
<evidence type="ECO:0000256" key="3">
    <source>
        <dbReference type="SAM" id="SignalP"/>
    </source>
</evidence>
<organism evidence="4 5">
    <name type="scientific">Lophiotrema nucula</name>
    <dbReference type="NCBI Taxonomy" id="690887"/>
    <lineage>
        <taxon>Eukaryota</taxon>
        <taxon>Fungi</taxon>
        <taxon>Dikarya</taxon>
        <taxon>Ascomycota</taxon>
        <taxon>Pezizomycotina</taxon>
        <taxon>Dothideomycetes</taxon>
        <taxon>Pleosporomycetidae</taxon>
        <taxon>Pleosporales</taxon>
        <taxon>Lophiotremataceae</taxon>
        <taxon>Lophiotrema</taxon>
    </lineage>
</organism>
<dbReference type="AlphaFoldDB" id="A0A6A5Z2V3"/>
<evidence type="ECO:0000256" key="2">
    <source>
        <dbReference type="SAM" id="Phobius"/>
    </source>
</evidence>
<feature type="region of interest" description="Disordered" evidence="1">
    <location>
        <begin position="252"/>
        <end position="384"/>
    </location>
</feature>
<gene>
    <name evidence="4" type="ORF">BDV96DRAFT_601559</name>
</gene>
<feature type="compositionally biased region" description="Pro residues" evidence="1">
    <location>
        <begin position="271"/>
        <end position="281"/>
    </location>
</feature>
<evidence type="ECO:0000313" key="4">
    <source>
        <dbReference type="EMBL" id="KAF2113396.1"/>
    </source>
</evidence>
<proteinExistence type="predicted"/>
<feature type="signal peptide" evidence="3">
    <location>
        <begin position="1"/>
        <end position="19"/>
    </location>
</feature>
<dbReference type="OrthoDB" id="3557178at2759"/>
<feature type="compositionally biased region" description="Low complexity" evidence="1">
    <location>
        <begin position="306"/>
        <end position="319"/>
    </location>
</feature>
<dbReference type="EMBL" id="ML977328">
    <property type="protein sequence ID" value="KAF2113396.1"/>
    <property type="molecule type" value="Genomic_DNA"/>
</dbReference>
<evidence type="ECO:0000313" key="5">
    <source>
        <dbReference type="Proteomes" id="UP000799770"/>
    </source>
</evidence>
<reference evidence="4" key="1">
    <citation type="journal article" date="2020" name="Stud. Mycol.">
        <title>101 Dothideomycetes genomes: a test case for predicting lifestyles and emergence of pathogens.</title>
        <authorList>
            <person name="Haridas S."/>
            <person name="Albert R."/>
            <person name="Binder M."/>
            <person name="Bloem J."/>
            <person name="Labutti K."/>
            <person name="Salamov A."/>
            <person name="Andreopoulos B."/>
            <person name="Baker S."/>
            <person name="Barry K."/>
            <person name="Bills G."/>
            <person name="Bluhm B."/>
            <person name="Cannon C."/>
            <person name="Castanera R."/>
            <person name="Culley D."/>
            <person name="Daum C."/>
            <person name="Ezra D."/>
            <person name="Gonzalez J."/>
            <person name="Henrissat B."/>
            <person name="Kuo A."/>
            <person name="Liang C."/>
            <person name="Lipzen A."/>
            <person name="Lutzoni F."/>
            <person name="Magnuson J."/>
            <person name="Mondo S."/>
            <person name="Nolan M."/>
            <person name="Ohm R."/>
            <person name="Pangilinan J."/>
            <person name="Park H.-J."/>
            <person name="Ramirez L."/>
            <person name="Alfaro M."/>
            <person name="Sun H."/>
            <person name="Tritt A."/>
            <person name="Yoshinaga Y."/>
            <person name="Zwiers L.-H."/>
            <person name="Turgeon B."/>
            <person name="Goodwin S."/>
            <person name="Spatafora J."/>
            <person name="Crous P."/>
            <person name="Grigoriev I."/>
        </authorList>
    </citation>
    <scope>NUCLEOTIDE SEQUENCE</scope>
    <source>
        <strain evidence="4">CBS 627.86</strain>
    </source>
</reference>
<keyword evidence="5" id="KW-1185">Reference proteome</keyword>
<feature type="compositionally biased region" description="Low complexity" evidence="1">
    <location>
        <begin position="351"/>
        <end position="360"/>
    </location>
</feature>
<feature type="region of interest" description="Disordered" evidence="1">
    <location>
        <begin position="168"/>
        <end position="214"/>
    </location>
</feature>
<keyword evidence="2" id="KW-0812">Transmembrane</keyword>
<sequence length="384" mass="40798">MFRTTVTRFLILSASSAIAKFLPSNFAADPTVTSAPEVPPFELLRKQVDNRFIGWYSWEGTWTSDRCNLGGTLYQSADKYRCCTTTLASCNGPIGCIGGSLIYTYTTGTVTRATYACTEVYTDPEDASFTICNTGFLYENTGDSSPQTNVFCGVSSLNWSYYRALPETSSATPTSTSRSTPSSTPASTTTISSSSTTPIGLAAPTHTSEPGPKKSQAWIAGAVVGPVAGLALIGLLLWFFLVKNKEKDNNAPVAAAPGHQSMPPTYYTGSPNPPPSQPYGSPPMQQNPGAAGFVPHGVTKHESWNPQSPHSHGSQSPVQPASPYGPLSQSPAPPNQGWQPIQQSGSPQMLGPGHQQPHGQAGEAKMVGTREQPVWVPPTQQAQR</sequence>
<feature type="chain" id="PRO_5025659317" description="Mid2 domain-containing protein" evidence="3">
    <location>
        <begin position="20"/>
        <end position="384"/>
    </location>
</feature>
<keyword evidence="2" id="KW-0472">Membrane</keyword>
<evidence type="ECO:0000256" key="1">
    <source>
        <dbReference type="SAM" id="MobiDB-lite"/>
    </source>
</evidence>
<protein>
    <recommendedName>
        <fullName evidence="6">Mid2 domain-containing protein</fullName>
    </recommendedName>
</protein>
<evidence type="ECO:0008006" key="6">
    <source>
        <dbReference type="Google" id="ProtNLM"/>
    </source>
</evidence>
<feature type="transmembrane region" description="Helical" evidence="2">
    <location>
        <begin position="217"/>
        <end position="241"/>
    </location>
</feature>
<keyword evidence="3" id="KW-0732">Signal</keyword>
<dbReference type="Proteomes" id="UP000799770">
    <property type="component" value="Unassembled WGS sequence"/>
</dbReference>
<keyword evidence="2" id="KW-1133">Transmembrane helix</keyword>
<feature type="compositionally biased region" description="Polar residues" evidence="1">
    <location>
        <begin position="336"/>
        <end position="347"/>
    </location>
</feature>
<name>A0A6A5Z2V3_9PLEO</name>
<feature type="compositionally biased region" description="Low complexity" evidence="1">
    <location>
        <begin position="168"/>
        <end position="199"/>
    </location>
</feature>